<accession>A0A0E0NJH1</accession>
<evidence type="ECO:0000313" key="2">
    <source>
        <dbReference type="Proteomes" id="UP000008022"/>
    </source>
</evidence>
<reference evidence="1" key="2">
    <citation type="submission" date="2015-06" db="UniProtKB">
        <authorList>
            <consortium name="EnsemblPlants"/>
        </authorList>
    </citation>
    <scope>IDENTIFICATION</scope>
</reference>
<name>A0A0E0NJH1_ORYRU</name>
<dbReference type="HOGENOM" id="CLU_2472972_0_0_1"/>
<keyword evidence="2" id="KW-1185">Reference proteome</keyword>
<dbReference type="Proteomes" id="UP000008022">
    <property type="component" value="Unassembled WGS sequence"/>
</dbReference>
<sequence length="88" mass="9557">MEERRSSAALVERRRSCRHAHKVFEKNAYKGEEEAERGGRARGGSWGLVMAANMVCGEEGRWEGVFIGCGKGGLIVDATDGARGSRTT</sequence>
<dbReference type="Gramene" id="ORUFI02G30150.1">
    <property type="protein sequence ID" value="ORUFI02G30150.1"/>
    <property type="gene ID" value="ORUFI02G30150"/>
</dbReference>
<dbReference type="EnsemblPlants" id="ORUFI02G30150.1">
    <property type="protein sequence ID" value="ORUFI02G30150.1"/>
    <property type="gene ID" value="ORUFI02G30150"/>
</dbReference>
<organism evidence="1 2">
    <name type="scientific">Oryza rufipogon</name>
    <name type="common">Brownbeard rice</name>
    <name type="synonym">Asian wild rice</name>
    <dbReference type="NCBI Taxonomy" id="4529"/>
    <lineage>
        <taxon>Eukaryota</taxon>
        <taxon>Viridiplantae</taxon>
        <taxon>Streptophyta</taxon>
        <taxon>Embryophyta</taxon>
        <taxon>Tracheophyta</taxon>
        <taxon>Spermatophyta</taxon>
        <taxon>Magnoliopsida</taxon>
        <taxon>Liliopsida</taxon>
        <taxon>Poales</taxon>
        <taxon>Poaceae</taxon>
        <taxon>BOP clade</taxon>
        <taxon>Oryzoideae</taxon>
        <taxon>Oryzeae</taxon>
        <taxon>Oryzinae</taxon>
        <taxon>Oryza</taxon>
    </lineage>
</organism>
<dbReference type="AlphaFoldDB" id="A0A0E0NJH1"/>
<reference evidence="2" key="1">
    <citation type="submission" date="2013-06" db="EMBL/GenBank/DDBJ databases">
        <authorList>
            <person name="Zhao Q."/>
        </authorList>
    </citation>
    <scope>NUCLEOTIDE SEQUENCE</scope>
    <source>
        <strain evidence="2">cv. W1943</strain>
    </source>
</reference>
<protein>
    <submittedName>
        <fullName evidence="1">Uncharacterized protein</fullName>
    </submittedName>
</protein>
<proteinExistence type="predicted"/>
<evidence type="ECO:0000313" key="1">
    <source>
        <dbReference type="EnsemblPlants" id="ORUFI02G30150.1"/>
    </source>
</evidence>